<dbReference type="CDD" id="cd06225">
    <property type="entry name" value="HAMP"/>
    <property type="match status" value="1"/>
</dbReference>
<name>A0ABU0L2X1_9BACL</name>
<dbReference type="Proteomes" id="UP001242811">
    <property type="component" value="Unassembled WGS sequence"/>
</dbReference>
<keyword evidence="2" id="KW-1003">Cell membrane</keyword>
<dbReference type="PROSITE" id="PS50885">
    <property type="entry name" value="HAMP"/>
    <property type="match status" value="1"/>
</dbReference>
<dbReference type="InterPro" id="IPR003660">
    <property type="entry name" value="HAMP_dom"/>
</dbReference>
<evidence type="ECO:0000259" key="5">
    <source>
        <dbReference type="PROSITE" id="PS50885"/>
    </source>
</evidence>
<dbReference type="GO" id="GO:0004673">
    <property type="term" value="F:protein histidine kinase activity"/>
    <property type="evidence" value="ECO:0007669"/>
    <property type="project" value="UniProtKB-EC"/>
</dbReference>
<keyword evidence="7" id="KW-1185">Reference proteome</keyword>
<keyword evidence="6" id="KW-0418">Kinase</keyword>
<keyword evidence="3 4" id="KW-0472">Membrane</keyword>
<organism evidence="6 7">
    <name type="scientific">Paenibacillus brasilensis</name>
    <dbReference type="NCBI Taxonomy" id="128574"/>
    <lineage>
        <taxon>Bacteria</taxon>
        <taxon>Bacillati</taxon>
        <taxon>Bacillota</taxon>
        <taxon>Bacilli</taxon>
        <taxon>Bacillales</taxon>
        <taxon>Paenibacillaceae</taxon>
        <taxon>Paenibacillus</taxon>
    </lineage>
</organism>
<evidence type="ECO:0000256" key="3">
    <source>
        <dbReference type="ARBA" id="ARBA00023136"/>
    </source>
</evidence>
<keyword evidence="4" id="KW-0812">Transmembrane</keyword>
<dbReference type="PANTHER" id="PTHR34220:SF7">
    <property type="entry name" value="SENSOR HISTIDINE KINASE YPDA"/>
    <property type="match status" value="1"/>
</dbReference>
<evidence type="ECO:0000313" key="6">
    <source>
        <dbReference type="EMBL" id="MDQ0494967.1"/>
    </source>
</evidence>
<sequence length="478" mass="54299">MLVVGGCVTFYLRQQALDSAIAQAVNNVEKIKSQTANLLRVPTDNSNGLMFDKRLKEMANRRYSGMVELMNAYHQYKDFNEYTQQYREIATIRFYSYNPTLVNNLEFIPVESSTEQRQWFQAALEGTAINWFYIQDKEDNPVHRLSLVRQIPFPEYNTKGVLMIALSQTELNHMLSKEPFETLIADHNGIVVAATDPQSVGQTLADLHLGFDVQRAGKGIYEAKINGKPSNIIVDELLPTSSVTGFTIISVFSTEHIVQGANRISLIGALCVLAVLIMALILITIISWLITKRLQRLSYELGKVASGDFHVVSSVEGRDEIGDLSRRFNYMVSSIRQLMTQVYEASEHNNRLELAQKDIKLKMMASQINPHFLFNALESIRMKAHLNGEAEIATTVRLLGKLMRRNLEIGSGKTTIRQELDMVRSYLQIQQFRFGNRLIYEVNLEEQAEDMSIPPLNIQPLVENAVIHGLENKESRLR</sequence>
<dbReference type="Pfam" id="PF00672">
    <property type="entry name" value="HAMP"/>
    <property type="match status" value="1"/>
</dbReference>
<dbReference type="InterPro" id="IPR010559">
    <property type="entry name" value="Sig_transdc_His_kin_internal"/>
</dbReference>
<evidence type="ECO:0000313" key="7">
    <source>
        <dbReference type="Proteomes" id="UP001242811"/>
    </source>
</evidence>
<keyword evidence="4" id="KW-1133">Transmembrane helix</keyword>
<keyword evidence="6" id="KW-0808">Transferase</keyword>
<dbReference type="Gene3D" id="6.10.340.10">
    <property type="match status" value="1"/>
</dbReference>
<dbReference type="SUPFAM" id="SSF158472">
    <property type="entry name" value="HAMP domain-like"/>
    <property type="match status" value="1"/>
</dbReference>
<feature type="domain" description="HAMP" evidence="5">
    <location>
        <begin position="288"/>
        <end position="340"/>
    </location>
</feature>
<dbReference type="Pfam" id="PF06580">
    <property type="entry name" value="His_kinase"/>
    <property type="match status" value="1"/>
</dbReference>
<dbReference type="EC" id="2.7.13.3" evidence="6"/>
<accession>A0ABU0L2X1</accession>
<gene>
    <name evidence="6" type="ORF">QOZ95_003145</name>
</gene>
<evidence type="ECO:0000256" key="4">
    <source>
        <dbReference type="SAM" id="Phobius"/>
    </source>
</evidence>
<dbReference type="EMBL" id="JAUSWA010000018">
    <property type="protein sequence ID" value="MDQ0494967.1"/>
    <property type="molecule type" value="Genomic_DNA"/>
</dbReference>
<comment type="caution">
    <text evidence="6">The sequence shown here is derived from an EMBL/GenBank/DDBJ whole genome shotgun (WGS) entry which is preliminary data.</text>
</comment>
<evidence type="ECO:0000256" key="1">
    <source>
        <dbReference type="ARBA" id="ARBA00004236"/>
    </source>
</evidence>
<dbReference type="PANTHER" id="PTHR34220">
    <property type="entry name" value="SENSOR HISTIDINE KINASE YPDA"/>
    <property type="match status" value="1"/>
</dbReference>
<reference evidence="6 7" key="1">
    <citation type="submission" date="2023-07" db="EMBL/GenBank/DDBJ databases">
        <title>Genomic Encyclopedia of Type Strains, Phase IV (KMG-IV): sequencing the most valuable type-strain genomes for metagenomic binning, comparative biology and taxonomic classification.</title>
        <authorList>
            <person name="Goeker M."/>
        </authorList>
    </citation>
    <scope>NUCLEOTIDE SEQUENCE [LARGE SCALE GENOMIC DNA]</scope>
    <source>
        <strain evidence="6 7">DSM 14914</strain>
    </source>
</reference>
<comment type="subcellular location">
    <subcellularLocation>
        <location evidence="1">Cell membrane</location>
    </subcellularLocation>
</comment>
<dbReference type="SMART" id="SM00304">
    <property type="entry name" value="HAMP"/>
    <property type="match status" value="1"/>
</dbReference>
<proteinExistence type="predicted"/>
<evidence type="ECO:0000256" key="2">
    <source>
        <dbReference type="ARBA" id="ARBA00022475"/>
    </source>
</evidence>
<feature type="transmembrane region" description="Helical" evidence="4">
    <location>
        <begin position="266"/>
        <end position="290"/>
    </location>
</feature>
<dbReference type="InterPro" id="IPR050640">
    <property type="entry name" value="Bact_2-comp_sensor_kinase"/>
</dbReference>
<protein>
    <submittedName>
        <fullName evidence="6">Two-component system sensor histidine kinase YesM</fullName>
        <ecNumber evidence="6">2.7.13.3</ecNumber>
    </submittedName>
</protein>